<name>A0A246G936_9FLAO</name>
<dbReference type="EMBL" id="MTCY01000034">
    <property type="protein sequence ID" value="OWP75864.1"/>
    <property type="molecule type" value="Genomic_DNA"/>
</dbReference>
<organism evidence="1 2">
    <name type="scientific">Flavobacterium columnare</name>
    <dbReference type="NCBI Taxonomy" id="996"/>
    <lineage>
        <taxon>Bacteria</taxon>
        <taxon>Pseudomonadati</taxon>
        <taxon>Bacteroidota</taxon>
        <taxon>Flavobacteriia</taxon>
        <taxon>Flavobacteriales</taxon>
        <taxon>Flavobacteriaceae</taxon>
        <taxon>Flavobacterium</taxon>
    </lineage>
</organism>
<accession>A0A246G936</accession>
<reference evidence="1 2" key="1">
    <citation type="journal article" date="2017" name="Infect. Genet. Evol.">
        <title>Comparative genome analysis of fish pathogen Flavobacterium columnare reveals extensive sequence diversity within the species.</title>
        <authorList>
            <person name="Kayansamruaj P."/>
            <person name="Dong H.T."/>
            <person name="Hirono I."/>
            <person name="Kondo H."/>
            <person name="Senapin S."/>
            <person name="Rodkhum C."/>
        </authorList>
    </citation>
    <scope>NUCLEOTIDE SEQUENCE [LARGE SCALE GENOMIC DNA]</scope>
    <source>
        <strain evidence="1 2">1214</strain>
    </source>
</reference>
<protein>
    <recommendedName>
        <fullName evidence="3">RiboL-PSP-HEPN domain-containing protein</fullName>
    </recommendedName>
</protein>
<proteinExistence type="predicted"/>
<dbReference type="Proteomes" id="UP000198034">
    <property type="component" value="Unassembled WGS sequence"/>
</dbReference>
<comment type="caution">
    <text evidence="1">The sequence shown here is derived from an EMBL/GenBank/DDBJ whole genome shotgun (WGS) entry which is preliminary data.</text>
</comment>
<evidence type="ECO:0000313" key="2">
    <source>
        <dbReference type="Proteomes" id="UP000198034"/>
    </source>
</evidence>
<dbReference type="AlphaFoldDB" id="A0A246G936"/>
<evidence type="ECO:0000313" key="1">
    <source>
        <dbReference type="EMBL" id="OWP75864.1"/>
    </source>
</evidence>
<gene>
    <name evidence="1" type="ORF">BWK62_10925</name>
</gene>
<sequence>MDLNLLTISRRAGLSNIIETSFNDANKKILELKNINDKIYNSDEFSIEEKLQNCEFTIIGLVSIFEHQINEILKQILISYPKKFGAKKFEIDELLEEGSILELFHKKATQKILDLAYGKFEGFIKSFSDTLELTSTLDESLINEVNEIKCTRDCIIHSQSKATDLYFSKTGSNARRNNSKNRLDVDYIYVENAINKIQQLLQDIESKVPNKYKLSNRSYVFKQMWEATCLNRRISFDTAWIIESPNMIRPVDIEQEFGFSSSEMEVYNLFRYMYDGFGGSRFKVDFSFYFSRWKPQSNEYQIATSWLDYQFYF</sequence>
<evidence type="ECO:0008006" key="3">
    <source>
        <dbReference type="Google" id="ProtNLM"/>
    </source>
</evidence>